<dbReference type="Gene3D" id="3.40.50.300">
    <property type="entry name" value="P-loop containing nucleotide triphosphate hydrolases"/>
    <property type="match status" value="1"/>
</dbReference>
<gene>
    <name evidence="11" type="ORF">MNB_SV-15-1145</name>
</gene>
<dbReference type="InterPro" id="IPR014017">
    <property type="entry name" value="DNA_helicase_UvrD-like_C"/>
</dbReference>
<evidence type="ECO:0000256" key="5">
    <source>
        <dbReference type="ARBA" id="ARBA00022806"/>
    </source>
</evidence>
<evidence type="ECO:0000256" key="3">
    <source>
        <dbReference type="ARBA" id="ARBA00022763"/>
    </source>
</evidence>
<keyword evidence="9" id="KW-0234">DNA repair</keyword>
<dbReference type="GO" id="GO:0006281">
    <property type="term" value="P:DNA repair"/>
    <property type="evidence" value="ECO:0007669"/>
    <property type="project" value="UniProtKB-KW"/>
</dbReference>
<evidence type="ECO:0000256" key="1">
    <source>
        <dbReference type="ARBA" id="ARBA00022722"/>
    </source>
</evidence>
<dbReference type="GO" id="GO:0004527">
    <property type="term" value="F:exonuclease activity"/>
    <property type="evidence" value="ECO:0007669"/>
    <property type="project" value="UniProtKB-KW"/>
</dbReference>
<dbReference type="InterPro" id="IPR011604">
    <property type="entry name" value="PDDEXK-like_dom_sf"/>
</dbReference>
<organism evidence="11">
    <name type="scientific">hydrothermal vent metagenome</name>
    <dbReference type="NCBI Taxonomy" id="652676"/>
    <lineage>
        <taxon>unclassified sequences</taxon>
        <taxon>metagenomes</taxon>
        <taxon>ecological metagenomes</taxon>
    </lineage>
</organism>
<dbReference type="Pfam" id="PF13361">
    <property type="entry name" value="UvrD_C"/>
    <property type="match status" value="1"/>
</dbReference>
<keyword evidence="1" id="KW-0540">Nuclease</keyword>
<keyword evidence="8" id="KW-0238">DNA-binding</keyword>
<keyword evidence="7" id="KW-0067">ATP-binding</keyword>
<evidence type="ECO:0000256" key="9">
    <source>
        <dbReference type="ARBA" id="ARBA00023204"/>
    </source>
</evidence>
<evidence type="ECO:0000256" key="6">
    <source>
        <dbReference type="ARBA" id="ARBA00022839"/>
    </source>
</evidence>
<dbReference type="GO" id="GO:0005524">
    <property type="term" value="F:ATP binding"/>
    <property type="evidence" value="ECO:0007669"/>
    <property type="project" value="UniProtKB-KW"/>
</dbReference>
<dbReference type="EMBL" id="FRYL01000041">
    <property type="protein sequence ID" value="SHO81566.1"/>
    <property type="molecule type" value="Genomic_DNA"/>
</dbReference>
<dbReference type="InterPro" id="IPR011335">
    <property type="entry name" value="Restrct_endonuc-II-like"/>
</dbReference>
<name>A0A1W1EL95_9ZZZZ</name>
<accession>A0A1W1EL95</accession>
<evidence type="ECO:0000256" key="4">
    <source>
        <dbReference type="ARBA" id="ARBA00022801"/>
    </source>
</evidence>
<keyword evidence="5 11" id="KW-0347">Helicase</keyword>
<evidence type="ECO:0000313" key="11">
    <source>
        <dbReference type="EMBL" id="SHO81566.1"/>
    </source>
</evidence>
<evidence type="ECO:0000256" key="7">
    <source>
        <dbReference type="ARBA" id="ARBA00022840"/>
    </source>
</evidence>
<keyword evidence="4" id="KW-0378">Hydrolase</keyword>
<dbReference type="GO" id="GO:0004386">
    <property type="term" value="F:helicase activity"/>
    <property type="evidence" value="ECO:0007669"/>
    <property type="project" value="UniProtKB-KW"/>
</dbReference>
<dbReference type="GO" id="GO:0003677">
    <property type="term" value="F:DNA binding"/>
    <property type="evidence" value="ECO:0007669"/>
    <property type="project" value="UniProtKB-KW"/>
</dbReference>
<feature type="domain" description="UvrD-like helicase C-terminal" evidence="10">
    <location>
        <begin position="15"/>
        <end position="112"/>
    </location>
</feature>
<evidence type="ECO:0000256" key="2">
    <source>
        <dbReference type="ARBA" id="ARBA00022741"/>
    </source>
</evidence>
<dbReference type="SUPFAM" id="SSF52540">
    <property type="entry name" value="P-loop containing nucleoside triphosphate hydrolases"/>
    <property type="match status" value="1"/>
</dbReference>
<dbReference type="SUPFAM" id="SSF52980">
    <property type="entry name" value="Restriction endonuclease-like"/>
    <property type="match status" value="1"/>
</dbReference>
<keyword evidence="6" id="KW-0269">Exonuclease</keyword>
<evidence type="ECO:0000256" key="8">
    <source>
        <dbReference type="ARBA" id="ARBA00023125"/>
    </source>
</evidence>
<keyword evidence="3" id="KW-0227">DNA damage</keyword>
<sequence>MEEFKNSSLEISSNTIHGARIMTIHGSKGLEFEHVILVDRSGKKSNDTTAMIYNYSDDLEIDKVALRYAKRDNFDDNYQEILANRKELNQKDALNVLYVALTRAVSSMIIIKKPKESIFDMIDITPKGVLEIDKPKPKEKTAQSRDINISYYGKQNKKNSDEDIVENSQAINYGLALHYTLEMLQDLDSKFIESAMNSTTNRYGNIIEKDILADIKKRTLSLVDNIEFQNLLKDAKIYKEISISFEGDIKQIDLLLEYKNSYIVIDYKSSKKYHIKYIAQIKEYQKAIESITGKNTKAIIVYILDNGVEFVELV</sequence>
<dbReference type="AlphaFoldDB" id="A0A1W1EL95"/>
<reference evidence="11" key="1">
    <citation type="submission" date="2016-10" db="EMBL/GenBank/DDBJ databases">
        <authorList>
            <person name="de Groot N.N."/>
        </authorList>
    </citation>
    <scope>NUCLEOTIDE SEQUENCE</scope>
</reference>
<keyword evidence="2" id="KW-0547">Nucleotide-binding</keyword>
<dbReference type="InterPro" id="IPR027417">
    <property type="entry name" value="P-loop_NTPase"/>
</dbReference>
<dbReference type="Gene3D" id="3.90.320.10">
    <property type="match status" value="1"/>
</dbReference>
<protein>
    <submittedName>
        <fullName evidence="11">UvrD/REP helicase</fullName>
    </submittedName>
</protein>
<proteinExistence type="predicted"/>
<evidence type="ECO:0000259" key="10">
    <source>
        <dbReference type="Pfam" id="PF13361"/>
    </source>
</evidence>